<evidence type="ECO:0000313" key="2">
    <source>
        <dbReference type="EMBL" id="BDR93528.1"/>
    </source>
</evidence>
<keyword evidence="1" id="KW-0472">Membrane</keyword>
<dbReference type="Proteomes" id="UP000657075">
    <property type="component" value="Unassembled WGS sequence"/>
</dbReference>
<dbReference type="GeneID" id="76208161"/>
<organism evidence="3 4">
    <name type="scientific">Vulcanisaeta souniana JCM 11219</name>
    <dbReference type="NCBI Taxonomy" id="1293586"/>
    <lineage>
        <taxon>Archaea</taxon>
        <taxon>Thermoproteota</taxon>
        <taxon>Thermoprotei</taxon>
        <taxon>Thermoproteales</taxon>
        <taxon>Thermoproteaceae</taxon>
        <taxon>Vulcanisaeta</taxon>
    </lineage>
</organism>
<dbReference type="Proteomes" id="UP001060771">
    <property type="component" value="Chromosome"/>
</dbReference>
<reference evidence="2" key="4">
    <citation type="journal article" date="2023" name="Microbiol. Resour. Announc.">
        <title>Complete Genome Sequence of Vulcanisaeta souniana Strain IC-059, a Hyperthermophilic Archaeon Isolated from Hot Spring Water in Japan.</title>
        <authorList>
            <person name="Kato S."/>
            <person name="Itoh T."/>
            <person name="Wu L."/>
            <person name="Ma J."/>
            <person name="Ohkuma M."/>
        </authorList>
    </citation>
    <scope>NUCLEOTIDE SEQUENCE</scope>
    <source>
        <strain evidence="2">JCM 11219</strain>
    </source>
</reference>
<feature type="transmembrane region" description="Helical" evidence="1">
    <location>
        <begin position="12"/>
        <end position="35"/>
    </location>
</feature>
<keyword evidence="1" id="KW-1133">Transmembrane helix</keyword>
<evidence type="ECO:0000313" key="5">
    <source>
        <dbReference type="Proteomes" id="UP001060771"/>
    </source>
</evidence>
<feature type="transmembrane region" description="Helical" evidence="1">
    <location>
        <begin position="41"/>
        <end position="61"/>
    </location>
</feature>
<dbReference type="RefSeq" id="WP_054844417.1">
    <property type="nucleotide sequence ID" value="NZ_AP026830.1"/>
</dbReference>
<sequence>MNQPLWHIIEDPAYIMNLYAGIVILLMLIGAVTVYILTQSIIDAALVSLPPIFIALIMIAAKRIAKKNEVIIYMDRVIAVRDSKRIELPINQLSSIRIRPVINTVRVLNTRLIPVSVIPRFNTWSVTFMSGRNEVIKVWISESELDRLRAVLRKLCVERLICINIENAMPI</sequence>
<evidence type="ECO:0000313" key="3">
    <source>
        <dbReference type="EMBL" id="GGI77862.1"/>
    </source>
</evidence>
<reference evidence="3" key="1">
    <citation type="journal article" date="2014" name="Int. J. Syst. Evol. Microbiol.">
        <title>Complete genome sequence of Corynebacterium casei LMG S-19264T (=DSM 44701T), isolated from a smear-ripened cheese.</title>
        <authorList>
            <consortium name="US DOE Joint Genome Institute (JGI-PGF)"/>
            <person name="Walter F."/>
            <person name="Albersmeier A."/>
            <person name="Kalinowski J."/>
            <person name="Ruckert C."/>
        </authorList>
    </citation>
    <scope>NUCLEOTIDE SEQUENCE</scope>
    <source>
        <strain evidence="3">JCM 11219</strain>
    </source>
</reference>
<proteinExistence type="predicted"/>
<reference evidence="5" key="3">
    <citation type="submission" date="2022-09" db="EMBL/GenBank/DDBJ databases">
        <title>Complete genome sequence of Vulcanisaeta souniana.</title>
        <authorList>
            <person name="Kato S."/>
            <person name="Itoh T."/>
            <person name="Ohkuma M."/>
        </authorList>
    </citation>
    <scope>NUCLEOTIDE SEQUENCE [LARGE SCALE GENOMIC DNA]</scope>
    <source>
        <strain evidence="5">JCM 11219</strain>
    </source>
</reference>
<reference evidence="3" key="2">
    <citation type="submission" date="2020-09" db="EMBL/GenBank/DDBJ databases">
        <authorList>
            <person name="Sun Q."/>
            <person name="Ohkuma M."/>
        </authorList>
    </citation>
    <scope>NUCLEOTIDE SEQUENCE</scope>
    <source>
        <strain evidence="3">JCM 11219</strain>
    </source>
</reference>
<dbReference type="EMBL" id="BMNM01000004">
    <property type="protein sequence ID" value="GGI77862.1"/>
    <property type="molecule type" value="Genomic_DNA"/>
</dbReference>
<name>A0A830E1Q6_9CREN</name>
<accession>A0A830E1Q6</accession>
<evidence type="ECO:0000313" key="4">
    <source>
        <dbReference type="Proteomes" id="UP000657075"/>
    </source>
</evidence>
<keyword evidence="5" id="KW-1185">Reference proteome</keyword>
<evidence type="ECO:0000256" key="1">
    <source>
        <dbReference type="SAM" id="Phobius"/>
    </source>
</evidence>
<gene>
    <name evidence="3" type="ORF">GCM10007112_13330</name>
    <name evidence="2" type="ORF">Vsou_26210</name>
</gene>
<dbReference type="EMBL" id="AP026830">
    <property type="protein sequence ID" value="BDR93528.1"/>
    <property type="molecule type" value="Genomic_DNA"/>
</dbReference>
<keyword evidence="1" id="KW-0812">Transmembrane</keyword>
<dbReference type="AlphaFoldDB" id="A0A830E1Q6"/>
<dbReference type="OrthoDB" id="26635at2157"/>
<protein>
    <recommendedName>
        <fullName evidence="6">DUF304 domain-containing protein</fullName>
    </recommendedName>
</protein>
<evidence type="ECO:0008006" key="6">
    <source>
        <dbReference type="Google" id="ProtNLM"/>
    </source>
</evidence>